<accession>A0A2N1LN33</accession>
<reference evidence="2 3" key="2">
    <citation type="submission" date="2017-10" db="EMBL/GenBank/DDBJ databases">
        <title>Extensive intraspecific genome diversity in a model arbuscular mycorrhizal fungus.</title>
        <authorList>
            <person name="Chen E.C.H."/>
            <person name="Morin E."/>
            <person name="Baudet D."/>
            <person name="Noel J."/>
            <person name="Ndikumana S."/>
            <person name="Charron P."/>
            <person name="St-Onge C."/>
            <person name="Giorgi J."/>
            <person name="Grigoriev I.V."/>
            <person name="Roux C."/>
            <person name="Martin F.M."/>
            <person name="Corradi N."/>
        </authorList>
    </citation>
    <scope>NUCLEOTIDE SEQUENCE [LARGE SCALE GENOMIC DNA]</scope>
    <source>
        <strain evidence="2 3">C2</strain>
    </source>
</reference>
<gene>
    <name evidence="2" type="ORF">RhiirC2_803343</name>
</gene>
<organism evidence="2 3">
    <name type="scientific">Rhizophagus irregularis</name>
    <dbReference type="NCBI Taxonomy" id="588596"/>
    <lineage>
        <taxon>Eukaryota</taxon>
        <taxon>Fungi</taxon>
        <taxon>Fungi incertae sedis</taxon>
        <taxon>Mucoromycota</taxon>
        <taxon>Glomeromycotina</taxon>
        <taxon>Glomeromycetes</taxon>
        <taxon>Glomerales</taxon>
        <taxon>Glomeraceae</taxon>
        <taxon>Rhizophagus</taxon>
    </lineage>
</organism>
<feature type="signal peptide" evidence="1">
    <location>
        <begin position="1"/>
        <end position="18"/>
    </location>
</feature>
<dbReference type="AlphaFoldDB" id="A0A2N1LN33"/>
<dbReference type="EMBL" id="LLXL01008468">
    <property type="protein sequence ID" value="PKK50780.1"/>
    <property type="molecule type" value="Genomic_DNA"/>
</dbReference>
<evidence type="ECO:0000313" key="3">
    <source>
        <dbReference type="Proteomes" id="UP000233469"/>
    </source>
</evidence>
<dbReference type="InterPro" id="IPR036691">
    <property type="entry name" value="Endo/exonu/phosph_ase_sf"/>
</dbReference>
<feature type="chain" id="PRO_5014916625" evidence="1">
    <location>
        <begin position="19"/>
        <end position="124"/>
    </location>
</feature>
<proteinExistence type="predicted"/>
<keyword evidence="1" id="KW-0732">Signal</keyword>
<comment type="caution">
    <text evidence="2">The sequence shown here is derived from an EMBL/GenBank/DDBJ whole genome shotgun (WGS) entry which is preliminary data.</text>
</comment>
<protein>
    <submittedName>
        <fullName evidence="2">Uncharacterized protein</fullName>
    </submittedName>
</protein>
<evidence type="ECO:0000256" key="1">
    <source>
        <dbReference type="SAM" id="SignalP"/>
    </source>
</evidence>
<name>A0A2N1LN33_9GLOM</name>
<sequence>MPLIICLFVYLFVHLFICSFDHENVYSIWQLCKLMTEGIGGSHQHHFRSYWICLTFSHPYDGVGILLYNPLYKHVQTIDSWNGRLLKLDLFFHQTKISIISLYYPPSGSTHQSICNDLIAKLLS</sequence>
<reference evidence="2 3" key="1">
    <citation type="submission" date="2016-04" db="EMBL/GenBank/DDBJ databases">
        <title>Genome analyses suggest a sexual origin of heterokaryosis in a supposedly ancient asexual fungus.</title>
        <authorList>
            <person name="Ropars J."/>
            <person name="Sedzielewska K."/>
            <person name="Noel J."/>
            <person name="Charron P."/>
            <person name="Farinelli L."/>
            <person name="Marton T."/>
            <person name="Kruger M."/>
            <person name="Pelin A."/>
            <person name="Brachmann A."/>
            <person name="Corradi N."/>
        </authorList>
    </citation>
    <scope>NUCLEOTIDE SEQUENCE [LARGE SCALE GENOMIC DNA]</scope>
    <source>
        <strain evidence="2 3">C2</strain>
    </source>
</reference>
<dbReference type="Gene3D" id="3.60.10.10">
    <property type="entry name" value="Endonuclease/exonuclease/phosphatase"/>
    <property type="match status" value="1"/>
</dbReference>
<evidence type="ECO:0000313" key="2">
    <source>
        <dbReference type="EMBL" id="PKK50780.1"/>
    </source>
</evidence>
<dbReference type="Proteomes" id="UP000233469">
    <property type="component" value="Unassembled WGS sequence"/>
</dbReference>